<evidence type="ECO:0000313" key="3">
    <source>
        <dbReference type="Proteomes" id="UP000642829"/>
    </source>
</evidence>
<dbReference type="PANTHER" id="PTHR35604">
    <property type="entry name" value="TRANSPOSASE INSH FOR INSERTION SEQUENCE ELEMENT IS5A-RELATED"/>
    <property type="match status" value="1"/>
</dbReference>
<dbReference type="EMBL" id="BMXG01000017">
    <property type="protein sequence ID" value="GHC07176.1"/>
    <property type="molecule type" value="Genomic_DNA"/>
</dbReference>
<dbReference type="InterPro" id="IPR008490">
    <property type="entry name" value="Transposase_InsH_N"/>
</dbReference>
<organism evidence="2 3">
    <name type="scientific">Cerasicoccus arenae</name>
    <dbReference type="NCBI Taxonomy" id="424488"/>
    <lineage>
        <taxon>Bacteria</taxon>
        <taxon>Pseudomonadati</taxon>
        <taxon>Verrucomicrobiota</taxon>
        <taxon>Opitutia</taxon>
        <taxon>Puniceicoccales</taxon>
        <taxon>Cerasicoccaceae</taxon>
        <taxon>Cerasicoccus</taxon>
    </lineage>
</organism>
<accession>A0A8J3DBS0</accession>
<evidence type="ECO:0000313" key="2">
    <source>
        <dbReference type="EMBL" id="GHC07176.1"/>
    </source>
</evidence>
<dbReference type="AlphaFoldDB" id="A0A8J3DBS0"/>
<feature type="domain" description="Transposase InsH N-terminal" evidence="1">
    <location>
        <begin position="1"/>
        <end position="52"/>
    </location>
</feature>
<proteinExistence type="predicted"/>
<dbReference type="Proteomes" id="UP000642829">
    <property type="component" value="Unassembled WGS sequence"/>
</dbReference>
<keyword evidence="3" id="KW-1185">Reference proteome</keyword>
<reference evidence="2" key="2">
    <citation type="submission" date="2020-09" db="EMBL/GenBank/DDBJ databases">
        <authorList>
            <person name="Sun Q."/>
            <person name="Kim S."/>
        </authorList>
    </citation>
    <scope>NUCLEOTIDE SEQUENCE</scope>
    <source>
        <strain evidence="2">KCTC 12870</strain>
    </source>
</reference>
<sequence length="158" mass="18171">MLKVLILQRFFDLSDEETEFQILDRFSFLRFLGLRPCDGAPDHATIWSFKERLGADGMLAVFELFNAKLRDLGLIASCGKIIDASFVEAPKQRNCRQENAQIKRGEVPEHIAKKPQRQCQKDLDARWTKKGGQSYHDRVHLNRAACQVSLGLYKVHRV</sequence>
<name>A0A8J3DBS0_9BACT</name>
<reference evidence="2" key="1">
    <citation type="journal article" date="2014" name="Int. J. Syst. Evol. Microbiol.">
        <title>Complete genome sequence of Corynebacterium casei LMG S-19264T (=DSM 44701T), isolated from a smear-ripened cheese.</title>
        <authorList>
            <consortium name="US DOE Joint Genome Institute (JGI-PGF)"/>
            <person name="Walter F."/>
            <person name="Albersmeier A."/>
            <person name="Kalinowski J."/>
            <person name="Ruckert C."/>
        </authorList>
    </citation>
    <scope>NUCLEOTIDE SEQUENCE</scope>
    <source>
        <strain evidence="2">KCTC 12870</strain>
    </source>
</reference>
<protein>
    <recommendedName>
        <fullName evidence="1">Transposase InsH N-terminal domain-containing protein</fullName>
    </recommendedName>
</protein>
<gene>
    <name evidence="2" type="ORF">GCM10007047_25240</name>
</gene>
<evidence type="ECO:0000259" key="1">
    <source>
        <dbReference type="Pfam" id="PF05598"/>
    </source>
</evidence>
<dbReference type="Pfam" id="PF05598">
    <property type="entry name" value="DUF772"/>
    <property type="match status" value="1"/>
</dbReference>
<dbReference type="PANTHER" id="PTHR35604:SF2">
    <property type="entry name" value="TRANSPOSASE INSH FOR INSERTION SEQUENCE ELEMENT IS5A-RELATED"/>
    <property type="match status" value="1"/>
</dbReference>
<comment type="caution">
    <text evidence="2">The sequence shown here is derived from an EMBL/GenBank/DDBJ whole genome shotgun (WGS) entry which is preliminary data.</text>
</comment>